<keyword evidence="3" id="KW-0694">RNA-binding</keyword>
<dbReference type="OrthoDB" id="9787568at2"/>
<dbReference type="RefSeq" id="WP_126617638.1">
    <property type="nucleotide sequence ID" value="NZ_CP034562.1"/>
</dbReference>
<dbReference type="PANTHER" id="PTHR11078">
    <property type="entry name" value="N UTILIZATION SUBSTANCE PROTEIN B-RELATED"/>
    <property type="match status" value="1"/>
</dbReference>
<dbReference type="GO" id="GO:0006353">
    <property type="term" value="P:DNA-templated transcription termination"/>
    <property type="evidence" value="ECO:0007669"/>
    <property type="project" value="InterPro"/>
</dbReference>
<evidence type="ECO:0000256" key="2">
    <source>
        <dbReference type="ARBA" id="ARBA00022814"/>
    </source>
</evidence>
<evidence type="ECO:0000256" key="1">
    <source>
        <dbReference type="ARBA" id="ARBA00005952"/>
    </source>
</evidence>
<dbReference type="GO" id="GO:0005829">
    <property type="term" value="C:cytosol"/>
    <property type="evidence" value="ECO:0007669"/>
    <property type="project" value="TreeGrafter"/>
</dbReference>
<dbReference type="Proteomes" id="UP000267268">
    <property type="component" value="Chromosome 1"/>
</dbReference>
<dbReference type="PANTHER" id="PTHR11078:SF3">
    <property type="entry name" value="ANTITERMINATION NUSB DOMAIN-CONTAINING PROTEIN"/>
    <property type="match status" value="1"/>
</dbReference>
<evidence type="ECO:0000259" key="6">
    <source>
        <dbReference type="Pfam" id="PF01029"/>
    </source>
</evidence>
<dbReference type="KEGG" id="fll:EI427_18765"/>
<keyword evidence="4" id="KW-0805">Transcription regulation</keyword>
<dbReference type="InterPro" id="IPR011605">
    <property type="entry name" value="NusB_fam"/>
</dbReference>
<organism evidence="7 8">
    <name type="scientific">Flammeovirga pectinis</name>
    <dbReference type="NCBI Taxonomy" id="2494373"/>
    <lineage>
        <taxon>Bacteria</taxon>
        <taxon>Pseudomonadati</taxon>
        <taxon>Bacteroidota</taxon>
        <taxon>Cytophagia</taxon>
        <taxon>Cytophagales</taxon>
        <taxon>Flammeovirgaceae</taxon>
        <taxon>Flammeovirga</taxon>
    </lineage>
</organism>
<keyword evidence="2" id="KW-0889">Transcription antitermination</keyword>
<evidence type="ECO:0000313" key="8">
    <source>
        <dbReference type="Proteomes" id="UP000267268"/>
    </source>
</evidence>
<dbReference type="GO" id="GO:0003723">
    <property type="term" value="F:RNA binding"/>
    <property type="evidence" value="ECO:0007669"/>
    <property type="project" value="UniProtKB-KW"/>
</dbReference>
<keyword evidence="5" id="KW-0804">Transcription</keyword>
<evidence type="ECO:0000256" key="5">
    <source>
        <dbReference type="ARBA" id="ARBA00023163"/>
    </source>
</evidence>
<dbReference type="GO" id="GO:0031564">
    <property type="term" value="P:transcription antitermination"/>
    <property type="evidence" value="ECO:0007669"/>
    <property type="project" value="UniProtKB-KW"/>
</dbReference>
<proteinExistence type="inferred from homology"/>
<dbReference type="NCBIfam" id="TIGR01951">
    <property type="entry name" value="nusB"/>
    <property type="match status" value="1"/>
</dbReference>
<feature type="domain" description="NusB/RsmB/TIM44" evidence="6">
    <location>
        <begin position="264"/>
        <end position="374"/>
    </location>
</feature>
<dbReference type="AlphaFoldDB" id="A0A3S9P7R5"/>
<evidence type="ECO:0000256" key="4">
    <source>
        <dbReference type="ARBA" id="ARBA00023015"/>
    </source>
</evidence>
<protein>
    <submittedName>
        <fullName evidence="7">Transcription antitermination factor NusB</fullName>
    </submittedName>
</protein>
<keyword evidence="8" id="KW-1185">Reference proteome</keyword>
<evidence type="ECO:0000313" key="7">
    <source>
        <dbReference type="EMBL" id="AZQ64193.1"/>
    </source>
</evidence>
<comment type="similarity">
    <text evidence="1">Belongs to the NusB family.</text>
</comment>
<dbReference type="EMBL" id="CP034562">
    <property type="protein sequence ID" value="AZQ64193.1"/>
    <property type="molecule type" value="Genomic_DNA"/>
</dbReference>
<dbReference type="Gene3D" id="1.10.940.10">
    <property type="entry name" value="NusB-like"/>
    <property type="match status" value="1"/>
</dbReference>
<sequence>MLNRRLLRIKIMQSVYAFKQSKASNKELTLDTIRDEFREEFLEFGQEEKARIDEEQAKVIEYFTNYLNEDTEASTEELDVKLLKVASKAKNHYEQLVIKDENDFKKKMVIETEQLFTKYLKILSYLIDISELSKKELERKIEKNARNIELDQKFVDWFYNNKAFTVLREDEVLMELLSKHKLRRIEDDEKVLEWLRVLKRDEDLITAIEELTKDSSTFETHLEILRLIVRDFIFKNEIIESSFEAEDLNWSENKRILRSMVLKTVKNISEDKATEILSISKNWEEDKEFFEELFSLTLSQEENFKDIIANKSKKWAIDRIAKVDSILINMALAEMLNFRNIPVKVTINEFIEISKQYSTPKSWQFINGMLDSISEELQSEGKIKKSGKGLLDNK</sequence>
<dbReference type="Pfam" id="PF01029">
    <property type="entry name" value="NusB"/>
    <property type="match status" value="1"/>
</dbReference>
<reference evidence="7 8" key="1">
    <citation type="submission" date="2018-12" db="EMBL/GenBank/DDBJ databases">
        <title>Flammeovirga pectinis sp. nov., isolated from the gut of the Korean scallop, Patinopecten yessoensis.</title>
        <authorList>
            <person name="Bae J.-W."/>
            <person name="Jeong Y.-S."/>
            <person name="Kang W."/>
        </authorList>
    </citation>
    <scope>NUCLEOTIDE SEQUENCE [LARGE SCALE GENOMIC DNA]</scope>
    <source>
        <strain evidence="7 8">L12M1</strain>
    </source>
</reference>
<dbReference type="InterPro" id="IPR006027">
    <property type="entry name" value="NusB_RsmB_TIM44"/>
</dbReference>
<gene>
    <name evidence="7" type="primary">nusB</name>
    <name evidence="7" type="ORF">EI427_18765</name>
</gene>
<evidence type="ECO:0000256" key="3">
    <source>
        <dbReference type="ARBA" id="ARBA00022884"/>
    </source>
</evidence>
<dbReference type="InterPro" id="IPR035926">
    <property type="entry name" value="NusB-like_sf"/>
</dbReference>
<dbReference type="SUPFAM" id="SSF48013">
    <property type="entry name" value="NusB-like"/>
    <property type="match status" value="1"/>
</dbReference>
<name>A0A3S9P7R5_9BACT</name>
<accession>A0A3S9P7R5</accession>